<reference evidence="1 2" key="1">
    <citation type="submission" date="2015-05" db="EMBL/GenBank/DDBJ databases">
        <title>Evolution of Trichinella species and genotypes.</title>
        <authorList>
            <person name="Korhonen P.K."/>
            <person name="Edoardo P."/>
            <person name="Giuseppe L.R."/>
            <person name="Gasser R.B."/>
        </authorList>
    </citation>
    <scope>NUCLEOTIDE SEQUENCE [LARGE SCALE GENOMIC DNA]</scope>
    <source>
        <strain evidence="1">ISS10</strain>
    </source>
</reference>
<gene>
    <name evidence="1" type="ORF">T02_1712</name>
</gene>
<organism evidence="1 2">
    <name type="scientific">Trichinella nativa</name>
    <dbReference type="NCBI Taxonomy" id="6335"/>
    <lineage>
        <taxon>Eukaryota</taxon>
        <taxon>Metazoa</taxon>
        <taxon>Ecdysozoa</taxon>
        <taxon>Nematoda</taxon>
        <taxon>Enoplea</taxon>
        <taxon>Dorylaimia</taxon>
        <taxon>Trichinellida</taxon>
        <taxon>Trichinellidae</taxon>
        <taxon>Trichinella</taxon>
    </lineage>
</organism>
<keyword evidence="2" id="KW-1185">Reference proteome</keyword>
<comment type="caution">
    <text evidence="1">The sequence shown here is derived from an EMBL/GenBank/DDBJ whole genome shotgun (WGS) entry which is preliminary data.</text>
</comment>
<dbReference type="AlphaFoldDB" id="A0A0V1KJ42"/>
<evidence type="ECO:0000313" key="2">
    <source>
        <dbReference type="Proteomes" id="UP000054721"/>
    </source>
</evidence>
<sequence>LLDPGANLQTNLLGILIRYRRYRIGLQMDNQKMYLQVALNEKDRTVASLFWPDLLAVPGDADCSPACREATGGMHWGTLLNMYVDVLVVSCNSGCRALERHREEMCCGYGNQNIVNCILDGS</sequence>
<feature type="non-terminal residue" evidence="1">
    <location>
        <position position="122"/>
    </location>
</feature>
<dbReference type="EMBL" id="JYDW01001085">
    <property type="protein sequence ID" value="KRZ47245.1"/>
    <property type="molecule type" value="Genomic_DNA"/>
</dbReference>
<proteinExistence type="predicted"/>
<accession>A0A0V1KJ42</accession>
<protein>
    <submittedName>
        <fullName evidence="1">Uncharacterized protein</fullName>
    </submittedName>
</protein>
<dbReference type="STRING" id="6335.A0A0V1KJ42"/>
<feature type="non-terminal residue" evidence="1">
    <location>
        <position position="1"/>
    </location>
</feature>
<name>A0A0V1KJ42_9BILA</name>
<evidence type="ECO:0000313" key="1">
    <source>
        <dbReference type="EMBL" id="KRZ47245.1"/>
    </source>
</evidence>
<dbReference type="Proteomes" id="UP000054721">
    <property type="component" value="Unassembled WGS sequence"/>
</dbReference>